<dbReference type="AlphaFoldDB" id="A0A0L6VCU9"/>
<comment type="caution">
    <text evidence="2">The sequence shown here is derived from an EMBL/GenBank/DDBJ whole genome shotgun (WGS) entry which is preliminary data.</text>
</comment>
<accession>A0A0L6VCU9</accession>
<sequence length="538" mass="58629">MPSSSAHRPKLIVRPLHSSRCFMEQQKDGAGRPVGPIHHLTDPISMAKSIPHNAPNARSIPASASFTPSTPTHPSPMSMRPTAPPQPFRTGYPNRAPNQTHNDQPNHNLHQSDHRTNFQRSNPGPSSFAPRQGYNQSFQRPPPYYSGSGSHPRTPPNFYHPPRSGNPSNFAQQHSPSPPQAGGGFPGGNRSSSYPQGYAPPPGKPLPAHFSRPPYPPGSPGQPYPGPRMPPPPVSSQHGSLISPSLDGALPQDPNPRSRKASQHGAALDFDFQDLAGPDALDRFAPTPNTPPKPMINTSSSFLHQPAGYRIPNSPEGRAFGRPPYHEPWSNGTSARPASYPNSPRNTNFNLPNSDWKKSSPAARARNDRKPTTRTGPRPNHGLRNRGRGMASPEPEPSLPPPPKTILDERGQYGASPAPLGVPETIPSLLSQKESQPQDHLDDYKKIRELIAGCKTTVDLPGFAQPISFEKTQLLQSPQSFDISWSHGQANKDQILGRAVDLVIRNPTLQVDQKRKTVALVDFLLLSREERLAKLKAS</sequence>
<dbReference type="OrthoDB" id="2507837at2759"/>
<feature type="compositionally biased region" description="Pro residues" evidence="1">
    <location>
        <begin position="394"/>
        <end position="404"/>
    </location>
</feature>
<feature type="region of interest" description="Disordered" evidence="1">
    <location>
        <begin position="23"/>
        <end position="425"/>
    </location>
</feature>
<evidence type="ECO:0000256" key="1">
    <source>
        <dbReference type="SAM" id="MobiDB-lite"/>
    </source>
</evidence>
<evidence type="ECO:0000313" key="3">
    <source>
        <dbReference type="Proteomes" id="UP000037035"/>
    </source>
</evidence>
<feature type="compositionally biased region" description="Polar residues" evidence="1">
    <location>
        <begin position="96"/>
        <end position="109"/>
    </location>
</feature>
<reference evidence="2 3" key="1">
    <citation type="submission" date="2015-08" db="EMBL/GenBank/DDBJ databases">
        <title>Next Generation Sequencing and Analysis of the Genome of Puccinia sorghi L Schw, the Causal Agent of Maize Common Rust.</title>
        <authorList>
            <person name="Rochi L."/>
            <person name="Burguener G."/>
            <person name="Darino M."/>
            <person name="Turjanski A."/>
            <person name="Kreff E."/>
            <person name="Dieguez M.J."/>
            <person name="Sacco F."/>
        </authorList>
    </citation>
    <scope>NUCLEOTIDE SEQUENCE [LARGE SCALE GENOMIC DNA]</scope>
    <source>
        <strain evidence="2 3">RO10H11247</strain>
    </source>
</reference>
<feature type="compositionally biased region" description="Polar residues" evidence="1">
    <location>
        <begin position="330"/>
        <end position="353"/>
    </location>
</feature>
<keyword evidence="3" id="KW-1185">Reference proteome</keyword>
<feature type="compositionally biased region" description="Low complexity" evidence="1">
    <location>
        <begin position="59"/>
        <end position="81"/>
    </location>
</feature>
<organism evidence="2 3">
    <name type="scientific">Puccinia sorghi</name>
    <dbReference type="NCBI Taxonomy" id="27349"/>
    <lineage>
        <taxon>Eukaryota</taxon>
        <taxon>Fungi</taxon>
        <taxon>Dikarya</taxon>
        <taxon>Basidiomycota</taxon>
        <taxon>Pucciniomycotina</taxon>
        <taxon>Pucciniomycetes</taxon>
        <taxon>Pucciniales</taxon>
        <taxon>Pucciniaceae</taxon>
        <taxon>Puccinia</taxon>
    </lineage>
</organism>
<name>A0A0L6VCU9_9BASI</name>
<feature type="compositionally biased region" description="Polar residues" evidence="1">
    <location>
        <begin position="165"/>
        <end position="175"/>
    </location>
</feature>
<dbReference type="Proteomes" id="UP000037035">
    <property type="component" value="Unassembled WGS sequence"/>
</dbReference>
<dbReference type="VEuPathDB" id="FungiDB:VP01_1910g4"/>
<evidence type="ECO:0000313" key="2">
    <source>
        <dbReference type="EMBL" id="KNZ58544.1"/>
    </source>
</evidence>
<dbReference type="STRING" id="27349.A0A0L6VCU9"/>
<proteinExistence type="predicted"/>
<gene>
    <name evidence="2" type="ORF">VP01_1910g4</name>
</gene>
<protein>
    <submittedName>
        <fullName evidence="2">Uncharacterized protein</fullName>
    </submittedName>
</protein>
<feature type="compositionally biased region" description="Pro residues" evidence="1">
    <location>
        <begin position="213"/>
        <end position="234"/>
    </location>
</feature>
<dbReference type="EMBL" id="LAVV01006738">
    <property type="protein sequence ID" value="KNZ58544.1"/>
    <property type="molecule type" value="Genomic_DNA"/>
</dbReference>